<dbReference type="Proteomes" id="UP000784294">
    <property type="component" value="Unassembled WGS sequence"/>
</dbReference>
<keyword evidence="2" id="KW-1185">Reference proteome</keyword>
<name>A0A448X053_9PLAT</name>
<sequence>MAQSSAALHRLLVSEATVSQDTPISQLPGDAHWRLVALVTRLRQACTHASLVVAAGSASALINGSRASRASAINRRHIPSRTKRIHSSSGLKINDHLKYNETMNVGDLEDDDDEGGIEANAVVFSNRSLGATVAAARATRHLSLG</sequence>
<dbReference type="AlphaFoldDB" id="A0A448X053"/>
<evidence type="ECO:0000313" key="2">
    <source>
        <dbReference type="Proteomes" id="UP000784294"/>
    </source>
</evidence>
<accession>A0A448X053</accession>
<dbReference type="EMBL" id="CAAALY010068279">
    <property type="protein sequence ID" value="VEL24539.1"/>
    <property type="molecule type" value="Genomic_DNA"/>
</dbReference>
<reference evidence="1" key="1">
    <citation type="submission" date="2018-11" db="EMBL/GenBank/DDBJ databases">
        <authorList>
            <consortium name="Pathogen Informatics"/>
        </authorList>
    </citation>
    <scope>NUCLEOTIDE SEQUENCE</scope>
</reference>
<evidence type="ECO:0000313" key="1">
    <source>
        <dbReference type="EMBL" id="VEL24539.1"/>
    </source>
</evidence>
<proteinExistence type="predicted"/>
<organism evidence="1 2">
    <name type="scientific">Protopolystoma xenopodis</name>
    <dbReference type="NCBI Taxonomy" id="117903"/>
    <lineage>
        <taxon>Eukaryota</taxon>
        <taxon>Metazoa</taxon>
        <taxon>Spiralia</taxon>
        <taxon>Lophotrochozoa</taxon>
        <taxon>Platyhelminthes</taxon>
        <taxon>Monogenea</taxon>
        <taxon>Polyopisthocotylea</taxon>
        <taxon>Polystomatidea</taxon>
        <taxon>Polystomatidae</taxon>
        <taxon>Protopolystoma</taxon>
    </lineage>
</organism>
<protein>
    <submittedName>
        <fullName evidence="1">Uncharacterized protein</fullName>
    </submittedName>
</protein>
<comment type="caution">
    <text evidence="1">The sequence shown here is derived from an EMBL/GenBank/DDBJ whole genome shotgun (WGS) entry which is preliminary data.</text>
</comment>
<gene>
    <name evidence="1" type="ORF">PXEA_LOCUS17979</name>
</gene>